<gene>
    <name evidence="2" type="ORF">AAE3_LOCUS6765</name>
</gene>
<protein>
    <submittedName>
        <fullName evidence="2">Uncharacterized protein</fullName>
    </submittedName>
</protein>
<accession>A0A8S0W006</accession>
<dbReference type="AlphaFoldDB" id="A0A8S0W006"/>
<name>A0A8S0W006_CYCAE</name>
<dbReference type="EMBL" id="CACVBS010000045">
    <property type="protein sequence ID" value="CAA7264515.1"/>
    <property type="molecule type" value="Genomic_DNA"/>
</dbReference>
<organism evidence="2 3">
    <name type="scientific">Cyclocybe aegerita</name>
    <name type="common">Black poplar mushroom</name>
    <name type="synonym">Agrocybe aegerita</name>
    <dbReference type="NCBI Taxonomy" id="1973307"/>
    <lineage>
        <taxon>Eukaryota</taxon>
        <taxon>Fungi</taxon>
        <taxon>Dikarya</taxon>
        <taxon>Basidiomycota</taxon>
        <taxon>Agaricomycotina</taxon>
        <taxon>Agaricomycetes</taxon>
        <taxon>Agaricomycetidae</taxon>
        <taxon>Agaricales</taxon>
        <taxon>Agaricineae</taxon>
        <taxon>Bolbitiaceae</taxon>
        <taxon>Cyclocybe</taxon>
    </lineage>
</organism>
<keyword evidence="3" id="KW-1185">Reference proteome</keyword>
<evidence type="ECO:0000313" key="2">
    <source>
        <dbReference type="EMBL" id="CAA7264515.1"/>
    </source>
</evidence>
<feature type="compositionally biased region" description="Acidic residues" evidence="1">
    <location>
        <begin position="273"/>
        <end position="291"/>
    </location>
</feature>
<feature type="region of interest" description="Disordered" evidence="1">
    <location>
        <begin position="15"/>
        <end position="62"/>
    </location>
</feature>
<evidence type="ECO:0000256" key="1">
    <source>
        <dbReference type="SAM" id="MobiDB-lite"/>
    </source>
</evidence>
<feature type="compositionally biased region" description="Basic and acidic residues" evidence="1">
    <location>
        <begin position="41"/>
        <end position="58"/>
    </location>
</feature>
<dbReference type="OrthoDB" id="3269005at2759"/>
<feature type="region of interest" description="Disordered" evidence="1">
    <location>
        <begin position="374"/>
        <end position="417"/>
    </location>
</feature>
<sequence>MPSATKEKKLLEARLLIAKHNTKKKPPSGKENSNGKTVKKGQQDEKGGAKKPSKEGAKARRAATVKWKRGIYHHYTDSLLTIIEDKPRYRQAFGFSKDQSTPVSTGGQPVAELHAEVAQSLFFETEEPPKGQSELSFCKDDLSALAKASYRLKKLYREHQATLGATGEGLLDAGRQDEITAGTPLANLWEEVNQEFPWFLRMHDLLGTNPTVDRSAVAHSQTSVNTAVLDVGAGKKRKRPLKPSSDDESEVEVVDDDSGKSDGDEMDINLNEKEEDDASAAEEIEIDDDDSRSDNYADKSTIHDKIYKIAEEDRHQRTQVITLKEKEKTERARIRGKLKTDLELKRMQHQAQEADCQRAHEIHMLEMQQQMRFGIAQPPPPPPQPWDAPGPHHGGPAGGAPPPPFRFLNDNIHPDLC</sequence>
<dbReference type="Proteomes" id="UP000467700">
    <property type="component" value="Unassembled WGS sequence"/>
</dbReference>
<feature type="compositionally biased region" description="Acidic residues" evidence="1">
    <location>
        <begin position="246"/>
        <end position="256"/>
    </location>
</feature>
<feature type="region of interest" description="Disordered" evidence="1">
    <location>
        <begin position="228"/>
        <end position="298"/>
    </location>
</feature>
<proteinExistence type="predicted"/>
<reference evidence="2 3" key="1">
    <citation type="submission" date="2020-01" db="EMBL/GenBank/DDBJ databases">
        <authorList>
            <person name="Gupta K D."/>
        </authorList>
    </citation>
    <scope>NUCLEOTIDE SEQUENCE [LARGE SCALE GENOMIC DNA]</scope>
</reference>
<feature type="compositionally biased region" description="Pro residues" evidence="1">
    <location>
        <begin position="377"/>
        <end position="388"/>
    </location>
</feature>
<evidence type="ECO:0000313" key="3">
    <source>
        <dbReference type="Proteomes" id="UP000467700"/>
    </source>
</evidence>
<comment type="caution">
    <text evidence="2">The sequence shown here is derived from an EMBL/GenBank/DDBJ whole genome shotgun (WGS) entry which is preliminary data.</text>
</comment>